<proteinExistence type="predicted"/>
<evidence type="ECO:0000313" key="2">
    <source>
        <dbReference type="Proteomes" id="UP000076532"/>
    </source>
</evidence>
<dbReference type="AlphaFoldDB" id="A0A167UNA7"/>
<evidence type="ECO:0000313" key="1">
    <source>
        <dbReference type="EMBL" id="KZP04117.1"/>
    </source>
</evidence>
<accession>A0A167UNA7</accession>
<protein>
    <submittedName>
        <fullName evidence="1">Uncharacterized protein</fullName>
    </submittedName>
</protein>
<feature type="non-terminal residue" evidence="1">
    <location>
        <position position="1"/>
    </location>
</feature>
<name>A0A167UNA7_9AGAM</name>
<sequence length="85" mass="9020">FVGVVLVVTRGYPYDVALQSFALASSPVFPQAKPPIIHGFPAPALPASRSPPSRLHSALTIRALAHDIIMISRPSLVFSPLFVSG</sequence>
<dbReference type="Proteomes" id="UP000076532">
    <property type="component" value="Unassembled WGS sequence"/>
</dbReference>
<dbReference type="EMBL" id="KV417958">
    <property type="protein sequence ID" value="KZP04117.1"/>
    <property type="molecule type" value="Genomic_DNA"/>
</dbReference>
<organism evidence="1 2">
    <name type="scientific">Athelia psychrophila</name>
    <dbReference type="NCBI Taxonomy" id="1759441"/>
    <lineage>
        <taxon>Eukaryota</taxon>
        <taxon>Fungi</taxon>
        <taxon>Dikarya</taxon>
        <taxon>Basidiomycota</taxon>
        <taxon>Agaricomycotina</taxon>
        <taxon>Agaricomycetes</taxon>
        <taxon>Agaricomycetidae</taxon>
        <taxon>Atheliales</taxon>
        <taxon>Atheliaceae</taxon>
        <taxon>Athelia</taxon>
    </lineage>
</organism>
<gene>
    <name evidence="1" type="ORF">FIBSPDRAFT_878867</name>
</gene>
<keyword evidence="2" id="KW-1185">Reference proteome</keyword>
<reference evidence="1 2" key="1">
    <citation type="journal article" date="2016" name="Mol. Biol. Evol.">
        <title>Comparative Genomics of Early-Diverging Mushroom-Forming Fungi Provides Insights into the Origins of Lignocellulose Decay Capabilities.</title>
        <authorList>
            <person name="Nagy L.G."/>
            <person name="Riley R."/>
            <person name="Tritt A."/>
            <person name="Adam C."/>
            <person name="Daum C."/>
            <person name="Floudas D."/>
            <person name="Sun H."/>
            <person name="Yadav J.S."/>
            <person name="Pangilinan J."/>
            <person name="Larsson K.H."/>
            <person name="Matsuura K."/>
            <person name="Barry K."/>
            <person name="Labutti K."/>
            <person name="Kuo R."/>
            <person name="Ohm R.A."/>
            <person name="Bhattacharya S.S."/>
            <person name="Shirouzu T."/>
            <person name="Yoshinaga Y."/>
            <person name="Martin F.M."/>
            <person name="Grigoriev I.V."/>
            <person name="Hibbett D.S."/>
        </authorList>
    </citation>
    <scope>NUCLEOTIDE SEQUENCE [LARGE SCALE GENOMIC DNA]</scope>
    <source>
        <strain evidence="1 2">CBS 109695</strain>
    </source>
</reference>